<evidence type="ECO:0000256" key="1">
    <source>
        <dbReference type="ARBA" id="ARBA00022679"/>
    </source>
</evidence>
<comment type="similarity">
    <text evidence="5">Belongs to the PI3/PI4-kinase family. Type II PI4K subfamily.</text>
</comment>
<keyword evidence="1 5" id="KW-0808">Transferase</keyword>
<dbReference type="GO" id="GO:0005886">
    <property type="term" value="C:plasma membrane"/>
    <property type="evidence" value="ECO:0007669"/>
    <property type="project" value="TreeGrafter"/>
</dbReference>
<dbReference type="GO" id="GO:0005768">
    <property type="term" value="C:endosome"/>
    <property type="evidence" value="ECO:0007669"/>
    <property type="project" value="TreeGrafter"/>
</dbReference>
<dbReference type="PANTHER" id="PTHR12865:SF1">
    <property type="entry name" value="PHOSPHATIDYLINOSITOL 4-KINASE TYPE 2"/>
    <property type="match status" value="1"/>
</dbReference>
<dbReference type="GO" id="GO:0005524">
    <property type="term" value="F:ATP binding"/>
    <property type="evidence" value="ECO:0007669"/>
    <property type="project" value="UniProtKB-UniRule"/>
</dbReference>
<keyword evidence="7" id="KW-1185">Reference proteome</keyword>
<dbReference type="GO" id="GO:0005765">
    <property type="term" value="C:lysosomal membrane"/>
    <property type="evidence" value="ECO:0007669"/>
    <property type="project" value="TreeGrafter"/>
</dbReference>
<keyword evidence="2 5" id="KW-0547">Nucleotide-binding</keyword>
<comment type="catalytic activity">
    <reaction evidence="5">
        <text>a 1,2-diacyl-sn-glycero-3-phospho-(1D-myo-inositol) + ATP = a 1,2-diacyl-sn-glycero-3-phospho-(1D-myo-inositol 4-phosphate) + ADP + H(+)</text>
        <dbReference type="Rhea" id="RHEA:19877"/>
        <dbReference type="ChEBI" id="CHEBI:15378"/>
        <dbReference type="ChEBI" id="CHEBI:30616"/>
        <dbReference type="ChEBI" id="CHEBI:57880"/>
        <dbReference type="ChEBI" id="CHEBI:58178"/>
        <dbReference type="ChEBI" id="CHEBI:456216"/>
        <dbReference type="EC" id="2.7.1.67"/>
    </reaction>
</comment>
<keyword evidence="3 5" id="KW-0418">Kinase</keyword>
<evidence type="ECO:0000256" key="5">
    <source>
        <dbReference type="RuleBase" id="RU367084"/>
    </source>
</evidence>
<dbReference type="GO" id="GO:0007032">
    <property type="term" value="P:endosome organization"/>
    <property type="evidence" value="ECO:0007669"/>
    <property type="project" value="TreeGrafter"/>
</dbReference>
<keyword evidence="4 5" id="KW-0067">ATP-binding</keyword>
<dbReference type="GO" id="GO:0005802">
    <property type="term" value="C:trans-Golgi network"/>
    <property type="evidence" value="ECO:0007669"/>
    <property type="project" value="TreeGrafter"/>
</dbReference>
<dbReference type="EC" id="2.7.1.67" evidence="5"/>
<dbReference type="PANTHER" id="PTHR12865">
    <property type="entry name" value="PHOSPHATIDYLINOSITOL 4-KINASE TYPE-II"/>
    <property type="match status" value="1"/>
</dbReference>
<feature type="region of interest" description="Disordered" evidence="6">
    <location>
        <begin position="1"/>
        <end position="46"/>
    </location>
</feature>
<dbReference type="GO" id="GO:0046854">
    <property type="term" value="P:phosphatidylinositol phosphate biosynthetic process"/>
    <property type="evidence" value="ECO:0007669"/>
    <property type="project" value="UniProtKB-UniRule"/>
</dbReference>
<reference evidence="8" key="1">
    <citation type="submission" date="2022-11" db="UniProtKB">
        <authorList>
            <consortium name="WormBaseParasite"/>
        </authorList>
    </citation>
    <scope>IDENTIFICATION</scope>
</reference>
<protein>
    <recommendedName>
        <fullName evidence="5">Phosphatidylinositol 4-kinase type 2</fullName>
        <ecNumber evidence="5">2.7.1.67</ecNumber>
    </recommendedName>
</protein>
<proteinExistence type="inferred from homology"/>
<name>A0A914DU86_9BILA</name>
<comment type="subcellular location">
    <subcellularLocation>
        <location evidence="5">Membrane</location>
        <topology evidence="5">Peripheral membrane protein</topology>
    </subcellularLocation>
</comment>
<keyword evidence="5" id="KW-0472">Membrane</keyword>
<evidence type="ECO:0000256" key="4">
    <source>
        <dbReference type="ARBA" id="ARBA00022840"/>
    </source>
</evidence>
<dbReference type="Proteomes" id="UP000887540">
    <property type="component" value="Unplaced"/>
</dbReference>
<evidence type="ECO:0000313" key="8">
    <source>
        <dbReference type="WBParaSite" id="ACRNAN_scaffold3914.g27362.t1"/>
    </source>
</evidence>
<dbReference type="WBParaSite" id="ACRNAN_scaffold3914.g27362.t1">
    <property type="protein sequence ID" value="ACRNAN_scaffold3914.g27362.t1"/>
    <property type="gene ID" value="ACRNAN_scaffold3914.g27362"/>
</dbReference>
<accession>A0A914DU86</accession>
<sequence>MERKPLLSSSQLTPSSIPSNAPGSSLSTARAIGSDRRTTGETSDDDMVRLCNEQYGSVSGEDYAAVVAEAIRAINNGIFPERIAQGSSGSYFVKNLRGEKIGVFKPKNEEPYGQLNPKWIKWLHKLFFPCCFGRSCLVPNQVGFNCIDKSDVHKVSTIKYPSSLNFTIF</sequence>
<feature type="compositionally biased region" description="Low complexity" evidence="6">
    <location>
        <begin position="1"/>
        <end position="19"/>
    </location>
</feature>
<evidence type="ECO:0000313" key="7">
    <source>
        <dbReference type="Proteomes" id="UP000887540"/>
    </source>
</evidence>
<dbReference type="GO" id="GO:0007030">
    <property type="term" value="P:Golgi organization"/>
    <property type="evidence" value="ECO:0007669"/>
    <property type="project" value="TreeGrafter"/>
</dbReference>
<evidence type="ECO:0000256" key="2">
    <source>
        <dbReference type="ARBA" id="ARBA00022741"/>
    </source>
</evidence>
<dbReference type="GO" id="GO:0004430">
    <property type="term" value="F:1-phosphatidylinositol 4-kinase activity"/>
    <property type="evidence" value="ECO:0007669"/>
    <property type="project" value="UniProtKB-UniRule"/>
</dbReference>
<organism evidence="7 8">
    <name type="scientific">Acrobeloides nanus</name>
    <dbReference type="NCBI Taxonomy" id="290746"/>
    <lineage>
        <taxon>Eukaryota</taxon>
        <taxon>Metazoa</taxon>
        <taxon>Ecdysozoa</taxon>
        <taxon>Nematoda</taxon>
        <taxon>Chromadorea</taxon>
        <taxon>Rhabditida</taxon>
        <taxon>Tylenchina</taxon>
        <taxon>Cephalobomorpha</taxon>
        <taxon>Cephaloboidea</taxon>
        <taxon>Cephalobidae</taxon>
        <taxon>Acrobeloides</taxon>
    </lineage>
</organism>
<dbReference type="InterPro" id="IPR039756">
    <property type="entry name" value="Lsb6/PI4K2"/>
</dbReference>
<evidence type="ECO:0000256" key="6">
    <source>
        <dbReference type="SAM" id="MobiDB-lite"/>
    </source>
</evidence>
<evidence type="ECO:0000256" key="3">
    <source>
        <dbReference type="ARBA" id="ARBA00022777"/>
    </source>
</evidence>
<dbReference type="AlphaFoldDB" id="A0A914DU86"/>